<dbReference type="EMBL" id="JAUSUI010000002">
    <property type="protein sequence ID" value="MDQ0302171.1"/>
    <property type="molecule type" value="Genomic_DNA"/>
</dbReference>
<keyword evidence="2" id="KW-1185">Reference proteome</keyword>
<dbReference type="RefSeq" id="WP_307018894.1">
    <property type="nucleotide sequence ID" value="NZ_JAUSUI010000002.1"/>
</dbReference>
<comment type="caution">
    <text evidence="1">The sequence shown here is derived from an EMBL/GenBank/DDBJ whole genome shotgun (WGS) entry which is preliminary data.</text>
</comment>
<evidence type="ECO:0000313" key="2">
    <source>
        <dbReference type="Proteomes" id="UP001224682"/>
    </source>
</evidence>
<accession>A0ABU0BA17</accession>
<proteinExistence type="predicted"/>
<gene>
    <name evidence="1" type="ORF">J2S75_001194</name>
</gene>
<name>A0ABU0BA17_9HYPH</name>
<protein>
    <submittedName>
        <fullName evidence="1">Uncharacterized protein</fullName>
    </submittedName>
</protein>
<organism evidence="1 2">
    <name type="scientific">Ancylobacter polymorphus</name>
    <dbReference type="NCBI Taxonomy" id="223390"/>
    <lineage>
        <taxon>Bacteria</taxon>
        <taxon>Pseudomonadati</taxon>
        <taxon>Pseudomonadota</taxon>
        <taxon>Alphaproteobacteria</taxon>
        <taxon>Hyphomicrobiales</taxon>
        <taxon>Xanthobacteraceae</taxon>
        <taxon>Ancylobacter</taxon>
    </lineage>
</organism>
<dbReference type="Proteomes" id="UP001224682">
    <property type="component" value="Unassembled WGS sequence"/>
</dbReference>
<evidence type="ECO:0000313" key="1">
    <source>
        <dbReference type="EMBL" id="MDQ0302171.1"/>
    </source>
</evidence>
<sequence length="46" mass="4996">MSRRRTDLSHPACFTREALRRLGRGAACSLPVPLAIMTIDRAAAVS</sequence>
<reference evidence="1 2" key="1">
    <citation type="submission" date="2023-07" db="EMBL/GenBank/DDBJ databases">
        <title>Genomic Encyclopedia of Type Strains, Phase IV (KMG-IV): sequencing the most valuable type-strain genomes for metagenomic binning, comparative biology and taxonomic classification.</title>
        <authorList>
            <person name="Goeker M."/>
        </authorList>
    </citation>
    <scope>NUCLEOTIDE SEQUENCE [LARGE SCALE GENOMIC DNA]</scope>
    <source>
        <strain evidence="1 2">DSM 2457</strain>
    </source>
</reference>